<dbReference type="GO" id="GO:0000938">
    <property type="term" value="C:GARP complex"/>
    <property type="evidence" value="ECO:0007669"/>
    <property type="project" value="UniProtKB-UniRule"/>
</dbReference>
<dbReference type="PANTHER" id="PTHR15954:SF4">
    <property type="entry name" value="VACUOLAR PROTEIN SORTING-ASSOCIATED PROTEIN 51 HOMOLOG"/>
    <property type="match status" value="1"/>
</dbReference>
<dbReference type="GO" id="GO:0015031">
    <property type="term" value="P:protein transport"/>
    <property type="evidence" value="ECO:0007669"/>
    <property type="project" value="UniProtKB-UniRule"/>
</dbReference>
<comment type="function">
    <text evidence="2">Acts as component of the GARP complex that is involved in retrograde transport from early and late endosomes to the trans-Golgi network (TGN).</text>
</comment>
<dbReference type="GO" id="GO:0016020">
    <property type="term" value="C:membrane"/>
    <property type="evidence" value="ECO:0007669"/>
    <property type="project" value="TreeGrafter"/>
</dbReference>
<dbReference type="GO" id="GO:1990745">
    <property type="term" value="C:EARP complex"/>
    <property type="evidence" value="ECO:0007669"/>
    <property type="project" value="TreeGrafter"/>
</dbReference>
<dbReference type="GO" id="GO:0032456">
    <property type="term" value="P:endocytic recycling"/>
    <property type="evidence" value="ECO:0007669"/>
    <property type="project" value="TreeGrafter"/>
</dbReference>
<dbReference type="Pfam" id="PF08700">
    <property type="entry name" value="VPS51_Exo84_N"/>
    <property type="match status" value="1"/>
</dbReference>
<dbReference type="AlphaFoldDB" id="A0A8T0JCQ6"/>
<gene>
    <name evidence="3" type="ORF">KC19_1G315200</name>
</gene>
<dbReference type="Proteomes" id="UP000822688">
    <property type="component" value="Chromosome 1"/>
</dbReference>
<keyword evidence="4" id="KW-1185">Reference proteome</keyword>
<name>A0A8T0JCQ6_CERPU</name>
<evidence type="ECO:0000313" key="3">
    <source>
        <dbReference type="EMBL" id="KAG0593245.1"/>
    </source>
</evidence>
<keyword evidence="2" id="KW-0653">Protein transport</keyword>
<dbReference type="InterPro" id="IPR014812">
    <property type="entry name" value="Vps51"/>
</dbReference>
<comment type="caution">
    <text evidence="3">The sequence shown here is derived from an EMBL/GenBank/DDBJ whole genome shotgun (WGS) entry which is preliminary data.</text>
</comment>
<dbReference type="GO" id="GO:0048193">
    <property type="term" value="P:Golgi vesicle transport"/>
    <property type="evidence" value="ECO:0007669"/>
    <property type="project" value="TreeGrafter"/>
</dbReference>
<keyword evidence="2" id="KW-0813">Transport</keyword>
<dbReference type="PANTHER" id="PTHR15954">
    <property type="entry name" value="VACUOLAR PROTEIN SORTING-ASSOCIATED PROTEIN 51 HOMOLOG"/>
    <property type="match status" value="1"/>
</dbReference>
<sequence length="260" mass="29873">MAGKEQDEKSKRLRELWNTFYGSDSIESESRRPTMEGINLPSFDSDHYISSVLRKTPLNPLLQRNVEMAAEIKNLDNDMQMLVYENYNKFISATDTIRRMKENVSGMESSMDQLLKTVTVVREKSDGINASLCERRERIEELNGTRGLLRKVQFLFDLPQRLRKCMSAENYVGAVKYYQGALPILKTYGKSSFRKCKEESDAIISTLIKHLQAQLMNPKVLLPARAQAVSLLQQLNRPRTHNVLNARKTAHVHKLVNHGF</sequence>
<comment type="similarity">
    <text evidence="1 2">Belongs to the VPS51 family.</text>
</comment>
<comment type="subunit">
    <text evidence="2">Component of the Golgi-associated retrograde protein (GARP) complex.</text>
</comment>
<evidence type="ECO:0000256" key="2">
    <source>
        <dbReference type="RuleBase" id="RU368010"/>
    </source>
</evidence>
<protein>
    <recommendedName>
        <fullName evidence="2">Vacuolar protein sorting-associated protein 51 homolog</fullName>
    </recommendedName>
</protein>
<organism evidence="3 4">
    <name type="scientific">Ceratodon purpureus</name>
    <name type="common">Fire moss</name>
    <name type="synonym">Dicranum purpureum</name>
    <dbReference type="NCBI Taxonomy" id="3225"/>
    <lineage>
        <taxon>Eukaryota</taxon>
        <taxon>Viridiplantae</taxon>
        <taxon>Streptophyta</taxon>
        <taxon>Embryophyta</taxon>
        <taxon>Bryophyta</taxon>
        <taxon>Bryophytina</taxon>
        <taxon>Bryopsida</taxon>
        <taxon>Dicranidae</taxon>
        <taxon>Pseudoditrichales</taxon>
        <taxon>Ditrichaceae</taxon>
        <taxon>Ceratodon</taxon>
    </lineage>
</organism>
<dbReference type="EMBL" id="CM026421">
    <property type="protein sequence ID" value="KAG0593245.1"/>
    <property type="molecule type" value="Genomic_DNA"/>
</dbReference>
<evidence type="ECO:0000256" key="1">
    <source>
        <dbReference type="ARBA" id="ARBA00006080"/>
    </source>
</evidence>
<dbReference type="GO" id="GO:0007030">
    <property type="term" value="P:Golgi organization"/>
    <property type="evidence" value="ECO:0007669"/>
    <property type="project" value="UniProtKB-UniRule"/>
</dbReference>
<dbReference type="GO" id="GO:0042147">
    <property type="term" value="P:retrograde transport, endosome to Golgi"/>
    <property type="evidence" value="ECO:0007669"/>
    <property type="project" value="UniProtKB-UniRule"/>
</dbReference>
<reference evidence="3" key="1">
    <citation type="submission" date="2020-06" db="EMBL/GenBank/DDBJ databases">
        <title>WGS assembly of Ceratodon purpureus strain R40.</title>
        <authorList>
            <person name="Carey S.B."/>
            <person name="Jenkins J."/>
            <person name="Shu S."/>
            <person name="Lovell J.T."/>
            <person name="Sreedasyam A."/>
            <person name="Maumus F."/>
            <person name="Tiley G.P."/>
            <person name="Fernandez-Pozo N."/>
            <person name="Barry K."/>
            <person name="Chen C."/>
            <person name="Wang M."/>
            <person name="Lipzen A."/>
            <person name="Daum C."/>
            <person name="Saski C.A."/>
            <person name="Payton A.C."/>
            <person name="Mcbreen J.C."/>
            <person name="Conrad R.E."/>
            <person name="Kollar L.M."/>
            <person name="Olsson S."/>
            <person name="Huttunen S."/>
            <person name="Landis J.B."/>
            <person name="Wickett N.J."/>
            <person name="Johnson M.G."/>
            <person name="Rensing S.A."/>
            <person name="Grimwood J."/>
            <person name="Schmutz J."/>
            <person name="Mcdaniel S.F."/>
        </authorList>
    </citation>
    <scope>NUCLEOTIDE SEQUENCE</scope>
    <source>
        <strain evidence="3">R40</strain>
    </source>
</reference>
<evidence type="ECO:0000313" key="4">
    <source>
        <dbReference type="Proteomes" id="UP000822688"/>
    </source>
</evidence>
<proteinExistence type="inferred from homology"/>
<accession>A0A8T0JCQ6</accession>
<dbReference type="GO" id="GO:0006869">
    <property type="term" value="P:lipid transport"/>
    <property type="evidence" value="ECO:0007669"/>
    <property type="project" value="UniProtKB-UniRule"/>
</dbReference>
<keyword evidence="2" id="KW-0445">Lipid transport</keyword>
<dbReference type="OrthoDB" id="203678at2759"/>
<comment type="subcellular location">
    <subcellularLocation>
        <location evidence="2">Golgi apparatus</location>
        <location evidence="2">trans-Golgi network</location>
    </subcellularLocation>
</comment>
<dbReference type="GO" id="GO:0005829">
    <property type="term" value="C:cytosol"/>
    <property type="evidence" value="ECO:0007669"/>
    <property type="project" value="GOC"/>
</dbReference>
<dbReference type="GO" id="GO:0007041">
    <property type="term" value="P:lysosomal transport"/>
    <property type="evidence" value="ECO:0007669"/>
    <property type="project" value="TreeGrafter"/>
</dbReference>
<keyword evidence="2" id="KW-0333">Golgi apparatus</keyword>